<dbReference type="InterPro" id="IPR056884">
    <property type="entry name" value="NPHP3-like_N"/>
</dbReference>
<sequence length="773" mass="85773">MFSGSGHQILGGTFYNVGGDVNIQTRQHLTIQDHQTQHLMIQDHRAAPLPEDSRVAGSHRPLMIGDNGPYWMAGAGLGADGQSAESQHELAGVVRNTRRGMTVMSAPYDATSRRRISGIPSNDMQNTPSVASSFSFPHTDLFPSIPNPLNRYSATHPHPYSDRTRTQVDFPAGADHEPTGPGRSAAALDDNRLEGGHLTQYRQAFCLPPMPTTQGGTFFSANNVNTAENIIHNHRHGDTGIHILHRAVALEALHDSADSFPQPKCHPETRTKLLDDLYQWATQNNPAQPICWLHGPAGAGKSAVMQTMCKKLKSTNCLGSAFFFKRGHATRGNSRALFMTLAYQLALNNNRELNPLISQAVEHDPSIVGRSMDAQLRQLIIEPCKSLKDSAAPILLVDGLDECDTHDAQVEVLHLIGCVVHQHPNIFRIIIASRPEAHICDSLEEPSFGGILHSVNVEQSFNDVQKFLFDEFARIHREHKHTMEGVPTPWPSVDILKGLVRKSSGYFIYASTVVKFVDDKYFYPIDRLRAVVELSQTPSETPFAALDQLYIQILSGVPPRFRLTLGDILQGCALLSWLTSEIIEKLLELRPGVVHLILRSLHSVIDVTGAVRAYHASFWNFLQDPQRSSIFHLKLENRMNVTHAVIRTLSSHHGNILSAVMGVNDLTACLRSIPPSAELVPLVCGVNPDNLFPCSNYGDNGESDSTEVLAYLKAFQPVPEVQCWEAYNLMYLWEGFHRSFPAEYATPHRSHSHTAVSSWFGLRNPFEFFKPVG</sequence>
<dbReference type="AlphaFoldDB" id="A0AAD7AVY9"/>
<dbReference type="SUPFAM" id="SSF52540">
    <property type="entry name" value="P-loop containing nucleoside triphosphate hydrolases"/>
    <property type="match status" value="1"/>
</dbReference>
<dbReference type="Gene3D" id="3.40.50.300">
    <property type="entry name" value="P-loop containing nucleotide triphosphate hydrolases"/>
    <property type="match status" value="1"/>
</dbReference>
<feature type="domain" description="Nephrocystin 3-like N-terminal" evidence="2">
    <location>
        <begin position="276"/>
        <end position="434"/>
    </location>
</feature>
<evidence type="ECO:0000259" key="2">
    <source>
        <dbReference type="Pfam" id="PF24883"/>
    </source>
</evidence>
<evidence type="ECO:0000256" key="1">
    <source>
        <dbReference type="ARBA" id="ARBA00022737"/>
    </source>
</evidence>
<proteinExistence type="predicted"/>
<protein>
    <recommendedName>
        <fullName evidence="2">Nephrocystin 3-like N-terminal domain-containing protein</fullName>
    </recommendedName>
</protein>
<dbReference type="Pfam" id="PF24883">
    <property type="entry name" value="NPHP3_N"/>
    <property type="match status" value="1"/>
</dbReference>
<dbReference type="Proteomes" id="UP001218218">
    <property type="component" value="Unassembled WGS sequence"/>
</dbReference>
<name>A0AAD7AVY9_9AGAR</name>
<accession>A0AAD7AVY9</accession>
<gene>
    <name evidence="3" type="ORF">DFH08DRAFT_38156</name>
</gene>
<keyword evidence="1" id="KW-0677">Repeat</keyword>
<dbReference type="PANTHER" id="PTHR10039">
    <property type="entry name" value="AMELOGENIN"/>
    <property type="match status" value="1"/>
</dbReference>
<organism evidence="3 4">
    <name type="scientific">Mycena albidolilacea</name>
    <dbReference type="NCBI Taxonomy" id="1033008"/>
    <lineage>
        <taxon>Eukaryota</taxon>
        <taxon>Fungi</taxon>
        <taxon>Dikarya</taxon>
        <taxon>Basidiomycota</taxon>
        <taxon>Agaricomycotina</taxon>
        <taxon>Agaricomycetes</taxon>
        <taxon>Agaricomycetidae</taxon>
        <taxon>Agaricales</taxon>
        <taxon>Marasmiineae</taxon>
        <taxon>Mycenaceae</taxon>
        <taxon>Mycena</taxon>
    </lineage>
</organism>
<dbReference type="PANTHER" id="PTHR10039:SF17">
    <property type="entry name" value="FUNGAL STAND N-TERMINAL GOODBYE DOMAIN-CONTAINING PROTEIN-RELATED"/>
    <property type="match status" value="1"/>
</dbReference>
<dbReference type="InterPro" id="IPR027417">
    <property type="entry name" value="P-loop_NTPase"/>
</dbReference>
<dbReference type="EMBL" id="JARIHO010000001">
    <property type="protein sequence ID" value="KAJ7369036.1"/>
    <property type="molecule type" value="Genomic_DNA"/>
</dbReference>
<evidence type="ECO:0000313" key="3">
    <source>
        <dbReference type="EMBL" id="KAJ7369036.1"/>
    </source>
</evidence>
<comment type="caution">
    <text evidence="3">The sequence shown here is derived from an EMBL/GenBank/DDBJ whole genome shotgun (WGS) entry which is preliminary data.</text>
</comment>
<keyword evidence="4" id="KW-1185">Reference proteome</keyword>
<reference evidence="3" key="1">
    <citation type="submission" date="2023-03" db="EMBL/GenBank/DDBJ databases">
        <title>Massive genome expansion in bonnet fungi (Mycena s.s.) driven by repeated elements and novel gene families across ecological guilds.</title>
        <authorList>
            <consortium name="Lawrence Berkeley National Laboratory"/>
            <person name="Harder C.B."/>
            <person name="Miyauchi S."/>
            <person name="Viragh M."/>
            <person name="Kuo A."/>
            <person name="Thoen E."/>
            <person name="Andreopoulos B."/>
            <person name="Lu D."/>
            <person name="Skrede I."/>
            <person name="Drula E."/>
            <person name="Henrissat B."/>
            <person name="Morin E."/>
            <person name="Kohler A."/>
            <person name="Barry K."/>
            <person name="LaButti K."/>
            <person name="Morin E."/>
            <person name="Salamov A."/>
            <person name="Lipzen A."/>
            <person name="Mereny Z."/>
            <person name="Hegedus B."/>
            <person name="Baldrian P."/>
            <person name="Stursova M."/>
            <person name="Weitz H."/>
            <person name="Taylor A."/>
            <person name="Grigoriev I.V."/>
            <person name="Nagy L.G."/>
            <person name="Martin F."/>
            <person name="Kauserud H."/>
        </authorList>
    </citation>
    <scope>NUCLEOTIDE SEQUENCE</scope>
    <source>
        <strain evidence="3">CBHHK002</strain>
    </source>
</reference>
<evidence type="ECO:0000313" key="4">
    <source>
        <dbReference type="Proteomes" id="UP001218218"/>
    </source>
</evidence>